<sequence length="388" mass="43579">MIQPLFNWRTGLALIAIAIVSGTIFYSQYLARKIAGEERQKVAQWVEAGKLLLNDTTGLSDQLAGIIITGNTSIPIIETDEQDQITQYVNLDAASIAADSTFLHRQLEEFRSSNEPITWTDPRDSTRINHYYYGHTSLLNQVRYYPLVQLFIVTLFIVITITALTMTARSAQNQVWAGMAKETAHQLGTPLTSLQGWVEMLKESHSNDKIVAELEKDINRLKLVSDRFGKIGSTPHLERHELIGQVNSMIEYMRKRSSGRVHFTLDTHGASSMTASISPPLFDWVIENLLKNALDAMEGKGQITVSMQEQGQQVLIDVSDTGKGISLQHIRKVFKPGFTTKKRGWGLGLSLSRRIIEQYHRGELFVKHSEPGKGTTFRIVLKNNALTN</sequence>
<keyword evidence="4" id="KW-0808">Transferase</keyword>
<dbReference type="Gene3D" id="1.10.287.130">
    <property type="match status" value="1"/>
</dbReference>
<evidence type="ECO:0000313" key="12">
    <source>
        <dbReference type="Proteomes" id="UP001220610"/>
    </source>
</evidence>
<dbReference type="AlphaFoldDB" id="A0AAJ5WQE4"/>
<evidence type="ECO:0000259" key="10">
    <source>
        <dbReference type="PROSITE" id="PS50109"/>
    </source>
</evidence>
<keyword evidence="9" id="KW-0472">Membrane</keyword>
<keyword evidence="7" id="KW-0067">ATP-binding</keyword>
<evidence type="ECO:0000313" key="11">
    <source>
        <dbReference type="EMBL" id="WEK33842.1"/>
    </source>
</evidence>
<dbReference type="GO" id="GO:0000155">
    <property type="term" value="F:phosphorelay sensor kinase activity"/>
    <property type="evidence" value="ECO:0007669"/>
    <property type="project" value="InterPro"/>
</dbReference>
<dbReference type="GO" id="GO:0005524">
    <property type="term" value="F:ATP binding"/>
    <property type="evidence" value="ECO:0007669"/>
    <property type="project" value="UniProtKB-KW"/>
</dbReference>
<comment type="catalytic activity">
    <reaction evidence="1">
        <text>ATP + protein L-histidine = ADP + protein N-phospho-L-histidine.</text>
        <dbReference type="EC" id="2.7.13.3"/>
    </reaction>
</comment>
<keyword evidence="8" id="KW-0902">Two-component regulatory system</keyword>
<dbReference type="SUPFAM" id="SSF47384">
    <property type="entry name" value="Homodimeric domain of signal transducing histidine kinase"/>
    <property type="match status" value="1"/>
</dbReference>
<dbReference type="EC" id="2.7.13.3" evidence="2"/>
<dbReference type="InterPro" id="IPR004358">
    <property type="entry name" value="Sig_transdc_His_kin-like_C"/>
</dbReference>
<protein>
    <recommendedName>
        <fullName evidence="2">histidine kinase</fullName>
        <ecNumber evidence="2">2.7.13.3</ecNumber>
    </recommendedName>
</protein>
<dbReference type="SUPFAM" id="SSF55874">
    <property type="entry name" value="ATPase domain of HSP90 chaperone/DNA topoisomerase II/histidine kinase"/>
    <property type="match status" value="1"/>
</dbReference>
<keyword evidence="6 11" id="KW-0418">Kinase</keyword>
<feature type="domain" description="Histidine kinase" evidence="10">
    <location>
        <begin position="182"/>
        <end position="385"/>
    </location>
</feature>
<evidence type="ECO:0000256" key="4">
    <source>
        <dbReference type="ARBA" id="ARBA00022679"/>
    </source>
</evidence>
<organism evidence="11 12">
    <name type="scientific">Candidatus Pseudobacter hemicellulosilyticus</name>
    <dbReference type="NCBI Taxonomy" id="3121375"/>
    <lineage>
        <taxon>Bacteria</taxon>
        <taxon>Pseudomonadati</taxon>
        <taxon>Bacteroidota</taxon>
        <taxon>Chitinophagia</taxon>
        <taxon>Chitinophagales</taxon>
        <taxon>Chitinophagaceae</taxon>
        <taxon>Pseudobacter</taxon>
    </lineage>
</organism>
<dbReference type="PANTHER" id="PTHR43065">
    <property type="entry name" value="SENSOR HISTIDINE KINASE"/>
    <property type="match status" value="1"/>
</dbReference>
<dbReference type="InterPro" id="IPR036890">
    <property type="entry name" value="HATPase_C_sf"/>
</dbReference>
<evidence type="ECO:0000256" key="7">
    <source>
        <dbReference type="ARBA" id="ARBA00022840"/>
    </source>
</evidence>
<dbReference type="PANTHER" id="PTHR43065:SF10">
    <property type="entry name" value="PEROXIDE STRESS-ACTIVATED HISTIDINE KINASE MAK3"/>
    <property type="match status" value="1"/>
</dbReference>
<dbReference type="InterPro" id="IPR003661">
    <property type="entry name" value="HisK_dim/P_dom"/>
</dbReference>
<feature type="transmembrane region" description="Helical" evidence="9">
    <location>
        <begin position="12"/>
        <end position="31"/>
    </location>
</feature>
<proteinExistence type="predicted"/>
<evidence type="ECO:0000256" key="6">
    <source>
        <dbReference type="ARBA" id="ARBA00022777"/>
    </source>
</evidence>
<name>A0AAJ5WQE4_9BACT</name>
<keyword evidence="9" id="KW-0812">Transmembrane</keyword>
<keyword evidence="9" id="KW-1133">Transmembrane helix</keyword>
<gene>
    <name evidence="11" type="ORF">P0Y53_15230</name>
</gene>
<dbReference type="InterPro" id="IPR036097">
    <property type="entry name" value="HisK_dim/P_sf"/>
</dbReference>
<evidence type="ECO:0000256" key="5">
    <source>
        <dbReference type="ARBA" id="ARBA00022741"/>
    </source>
</evidence>
<evidence type="ECO:0000256" key="1">
    <source>
        <dbReference type="ARBA" id="ARBA00000085"/>
    </source>
</evidence>
<dbReference type="Pfam" id="PF02518">
    <property type="entry name" value="HATPase_c"/>
    <property type="match status" value="1"/>
</dbReference>
<feature type="transmembrane region" description="Helical" evidence="9">
    <location>
        <begin position="144"/>
        <end position="164"/>
    </location>
</feature>
<dbReference type="PROSITE" id="PS50109">
    <property type="entry name" value="HIS_KIN"/>
    <property type="match status" value="1"/>
</dbReference>
<dbReference type="Proteomes" id="UP001220610">
    <property type="component" value="Chromosome"/>
</dbReference>
<keyword evidence="3" id="KW-0597">Phosphoprotein</keyword>
<dbReference type="SMART" id="SM00387">
    <property type="entry name" value="HATPase_c"/>
    <property type="match status" value="1"/>
</dbReference>
<dbReference type="EMBL" id="CP119311">
    <property type="protein sequence ID" value="WEK33842.1"/>
    <property type="molecule type" value="Genomic_DNA"/>
</dbReference>
<evidence type="ECO:0000256" key="2">
    <source>
        <dbReference type="ARBA" id="ARBA00012438"/>
    </source>
</evidence>
<dbReference type="CDD" id="cd00082">
    <property type="entry name" value="HisKA"/>
    <property type="match status" value="1"/>
</dbReference>
<accession>A0AAJ5WQE4</accession>
<dbReference type="Gene3D" id="3.30.565.10">
    <property type="entry name" value="Histidine kinase-like ATPase, C-terminal domain"/>
    <property type="match status" value="1"/>
</dbReference>
<evidence type="ECO:0000256" key="8">
    <source>
        <dbReference type="ARBA" id="ARBA00023012"/>
    </source>
</evidence>
<reference evidence="11" key="1">
    <citation type="submission" date="2023-03" db="EMBL/GenBank/DDBJ databases">
        <title>Andean soil-derived lignocellulolytic bacterial consortium as a source of novel taxa and putative plastic-active enzymes.</title>
        <authorList>
            <person name="Diaz-Garcia L."/>
            <person name="Chuvochina M."/>
            <person name="Feuerriegel G."/>
            <person name="Bunk B."/>
            <person name="Sproer C."/>
            <person name="Streit W.R."/>
            <person name="Rodriguez L.M."/>
            <person name="Overmann J."/>
            <person name="Jimenez D.J."/>
        </authorList>
    </citation>
    <scope>NUCLEOTIDE SEQUENCE</scope>
    <source>
        <strain evidence="11">MAG 7</strain>
    </source>
</reference>
<dbReference type="InterPro" id="IPR005467">
    <property type="entry name" value="His_kinase_dom"/>
</dbReference>
<dbReference type="InterPro" id="IPR003594">
    <property type="entry name" value="HATPase_dom"/>
</dbReference>
<keyword evidence="5" id="KW-0547">Nucleotide-binding</keyword>
<dbReference type="PRINTS" id="PR00344">
    <property type="entry name" value="BCTRLSENSOR"/>
</dbReference>
<evidence type="ECO:0000256" key="9">
    <source>
        <dbReference type="SAM" id="Phobius"/>
    </source>
</evidence>
<evidence type="ECO:0000256" key="3">
    <source>
        <dbReference type="ARBA" id="ARBA00022553"/>
    </source>
</evidence>